<evidence type="ECO:0000256" key="2">
    <source>
        <dbReference type="ARBA" id="ARBA00009773"/>
    </source>
</evidence>
<keyword evidence="3 6" id="KW-0812">Transmembrane</keyword>
<feature type="transmembrane region" description="Helical" evidence="6">
    <location>
        <begin position="37"/>
        <end position="53"/>
    </location>
</feature>
<dbReference type="Pfam" id="PF01594">
    <property type="entry name" value="AI-2E_transport"/>
    <property type="match status" value="1"/>
</dbReference>
<organism evidence="7 8">
    <name type="scientific">Parasphingorhabdus litoris</name>
    <dbReference type="NCBI Taxonomy" id="394733"/>
    <lineage>
        <taxon>Bacteria</taxon>
        <taxon>Pseudomonadati</taxon>
        <taxon>Pseudomonadota</taxon>
        <taxon>Alphaproteobacteria</taxon>
        <taxon>Sphingomonadales</taxon>
        <taxon>Sphingomonadaceae</taxon>
        <taxon>Parasphingorhabdus</taxon>
    </lineage>
</organism>
<sequence length="373" mass="40471">MDESERPQFGIERLFVLALLVIISLAFAMLIEPFFGAIVWGVVVAVLFQPVYQKISGWLFPRANLAAFLTLILVILLVIVPAILLGMALVREATSAYASIQAGEIDFGGAFIAFQQSLPTWMQNEIAALGYGDLATVRPQIEEAIGSSLEFLIAQALSFGQGAFRFLLALGVMLYLTFFLLRDGRSLAAQIENIVPLSGSKSAILIDKFFVVIIATIKGSFVVALLQGTIGGLIFWALDIRGALLWAVSMAILSLIPAIGTGFVWVPVAIYLIVTGAVWQGIVLILAGIFIISLVDNIVRPILVGRDTRMPDYVVLISTLGGLQLFGFNGIVIGPLLAALFIAVWRIFAEMNKTERERMAKVRIADDKSKPSP</sequence>
<keyword evidence="4 6" id="KW-1133">Transmembrane helix</keyword>
<evidence type="ECO:0000256" key="3">
    <source>
        <dbReference type="ARBA" id="ARBA00022692"/>
    </source>
</evidence>
<feature type="transmembrane region" description="Helical" evidence="6">
    <location>
        <begin position="323"/>
        <end position="349"/>
    </location>
</feature>
<comment type="similarity">
    <text evidence="2">Belongs to the autoinducer-2 exporter (AI-2E) (TC 2.A.86) family.</text>
</comment>
<feature type="transmembrane region" description="Helical" evidence="6">
    <location>
        <begin position="244"/>
        <end position="274"/>
    </location>
</feature>
<feature type="transmembrane region" description="Helical" evidence="6">
    <location>
        <begin position="281"/>
        <end position="303"/>
    </location>
</feature>
<evidence type="ECO:0000256" key="6">
    <source>
        <dbReference type="SAM" id="Phobius"/>
    </source>
</evidence>
<comment type="caution">
    <text evidence="7">The sequence shown here is derived from an EMBL/GenBank/DDBJ whole genome shotgun (WGS) entry which is preliminary data.</text>
</comment>
<feature type="transmembrane region" description="Helical" evidence="6">
    <location>
        <begin position="12"/>
        <end position="31"/>
    </location>
</feature>
<dbReference type="PANTHER" id="PTHR21716">
    <property type="entry name" value="TRANSMEMBRANE PROTEIN"/>
    <property type="match status" value="1"/>
</dbReference>
<evidence type="ECO:0000256" key="5">
    <source>
        <dbReference type="ARBA" id="ARBA00023136"/>
    </source>
</evidence>
<dbReference type="InterPro" id="IPR002549">
    <property type="entry name" value="AI-2E-like"/>
</dbReference>
<accession>A0ABN1AGM6</accession>
<keyword evidence="8" id="KW-1185">Reference proteome</keyword>
<dbReference type="EMBL" id="BAAAEM010000002">
    <property type="protein sequence ID" value="GAA0476065.1"/>
    <property type="molecule type" value="Genomic_DNA"/>
</dbReference>
<evidence type="ECO:0000313" key="8">
    <source>
        <dbReference type="Proteomes" id="UP001500713"/>
    </source>
</evidence>
<dbReference type="Proteomes" id="UP001500713">
    <property type="component" value="Unassembled WGS sequence"/>
</dbReference>
<feature type="transmembrane region" description="Helical" evidence="6">
    <location>
        <begin position="162"/>
        <end position="181"/>
    </location>
</feature>
<reference evidence="7 8" key="1">
    <citation type="journal article" date="2019" name="Int. J. Syst. Evol. Microbiol.">
        <title>The Global Catalogue of Microorganisms (GCM) 10K type strain sequencing project: providing services to taxonomists for standard genome sequencing and annotation.</title>
        <authorList>
            <consortium name="The Broad Institute Genomics Platform"/>
            <consortium name="The Broad Institute Genome Sequencing Center for Infectious Disease"/>
            <person name="Wu L."/>
            <person name="Ma J."/>
        </authorList>
    </citation>
    <scope>NUCLEOTIDE SEQUENCE [LARGE SCALE GENOMIC DNA]</scope>
    <source>
        <strain evidence="7 8">JCM 14162</strain>
    </source>
</reference>
<gene>
    <name evidence="7" type="ORF">GCM10009096_17260</name>
</gene>
<protein>
    <submittedName>
        <fullName evidence="7">AI-2E family transporter</fullName>
    </submittedName>
</protein>
<feature type="transmembrane region" description="Helical" evidence="6">
    <location>
        <begin position="209"/>
        <end position="238"/>
    </location>
</feature>
<dbReference type="PANTHER" id="PTHR21716:SF4">
    <property type="entry name" value="TRANSMEMBRANE PROTEIN 245"/>
    <property type="match status" value="1"/>
</dbReference>
<evidence type="ECO:0000313" key="7">
    <source>
        <dbReference type="EMBL" id="GAA0476065.1"/>
    </source>
</evidence>
<name>A0ABN1AGM6_9SPHN</name>
<keyword evidence="5 6" id="KW-0472">Membrane</keyword>
<proteinExistence type="inferred from homology"/>
<feature type="transmembrane region" description="Helical" evidence="6">
    <location>
        <begin position="65"/>
        <end position="90"/>
    </location>
</feature>
<evidence type="ECO:0000256" key="1">
    <source>
        <dbReference type="ARBA" id="ARBA00004141"/>
    </source>
</evidence>
<comment type="subcellular location">
    <subcellularLocation>
        <location evidence="1">Membrane</location>
        <topology evidence="1">Multi-pass membrane protein</topology>
    </subcellularLocation>
</comment>
<evidence type="ECO:0000256" key="4">
    <source>
        <dbReference type="ARBA" id="ARBA00022989"/>
    </source>
</evidence>
<dbReference type="RefSeq" id="WP_229954935.1">
    <property type="nucleotide sequence ID" value="NZ_BAAAEM010000002.1"/>
</dbReference>